<sequence length="448" mass="50150">MENDSAIPTDNPETDSDHVKVSNEFEIYLVPEPLKIVSNAIVDGDFTLYKSTFCKGIFDVKEASWILHLICKRQIGASAAEFLREAIRYGCDTRAKDNIEYMPIHVACSFANYHAVKFLADLDPSLCNEVVENSVSFSPLMMAIDKFSTEKADDFSKTVEVLVKYGAEVNTSMRSYSNTPLLSAVFHYERMPDIVRILLDAGADVTARSLMYRTPLILAVSQNDEQSVIYLLKAKSDPDAKDKMGWTPLRLACQKQYAPIIRDLVQYGADINCERNKNNKDILTDAIQTSHGDITALLFDLGLKVTPEIIMLQNPVVRAIRKRSNTHLKILLRENCPLDEPLHELPLIEAVQTNNTDADVLDTLIQSGADFSDALLDCALTARPGDEVLASLVARYHQDVRTLKTLCSFCVRKYLGLGIKGKVQRLVDDHVVPRSLVKDIMLEHVLNV</sequence>
<keyword evidence="1" id="KW-0677">Repeat</keyword>
<dbReference type="PROSITE" id="PS50088">
    <property type="entry name" value="ANK_REPEAT"/>
    <property type="match status" value="2"/>
</dbReference>
<dbReference type="AlphaFoldDB" id="A0A210PL81"/>
<evidence type="ECO:0000256" key="2">
    <source>
        <dbReference type="ARBA" id="ARBA00023043"/>
    </source>
</evidence>
<dbReference type="SUPFAM" id="SSF48403">
    <property type="entry name" value="Ankyrin repeat"/>
    <property type="match status" value="1"/>
</dbReference>
<dbReference type="InterPro" id="IPR036770">
    <property type="entry name" value="Ankyrin_rpt-contain_sf"/>
</dbReference>
<keyword evidence="2 3" id="KW-0040">ANK repeat</keyword>
<protein>
    <submittedName>
        <fullName evidence="4">Ankyrin repeat protein</fullName>
    </submittedName>
</protein>
<feature type="repeat" description="ANK" evidence="3">
    <location>
        <begin position="176"/>
        <end position="210"/>
    </location>
</feature>
<name>A0A210PL81_MIZYE</name>
<dbReference type="PROSITE" id="PS50297">
    <property type="entry name" value="ANK_REP_REGION"/>
    <property type="match status" value="1"/>
</dbReference>
<organism evidence="4 5">
    <name type="scientific">Mizuhopecten yessoensis</name>
    <name type="common">Japanese scallop</name>
    <name type="synonym">Patinopecten yessoensis</name>
    <dbReference type="NCBI Taxonomy" id="6573"/>
    <lineage>
        <taxon>Eukaryota</taxon>
        <taxon>Metazoa</taxon>
        <taxon>Spiralia</taxon>
        <taxon>Lophotrochozoa</taxon>
        <taxon>Mollusca</taxon>
        <taxon>Bivalvia</taxon>
        <taxon>Autobranchia</taxon>
        <taxon>Pteriomorphia</taxon>
        <taxon>Pectinida</taxon>
        <taxon>Pectinoidea</taxon>
        <taxon>Pectinidae</taxon>
        <taxon>Mizuhopecten</taxon>
    </lineage>
</organism>
<dbReference type="PANTHER" id="PTHR24198">
    <property type="entry name" value="ANKYRIN REPEAT AND PROTEIN KINASE DOMAIN-CONTAINING PROTEIN"/>
    <property type="match status" value="1"/>
</dbReference>
<dbReference type="InterPro" id="IPR002110">
    <property type="entry name" value="Ankyrin_rpt"/>
</dbReference>
<dbReference type="SMART" id="SM00248">
    <property type="entry name" value="ANK"/>
    <property type="match status" value="7"/>
</dbReference>
<reference evidence="4 5" key="1">
    <citation type="journal article" date="2017" name="Nat. Ecol. Evol.">
        <title>Scallop genome provides insights into evolution of bilaterian karyotype and development.</title>
        <authorList>
            <person name="Wang S."/>
            <person name="Zhang J."/>
            <person name="Jiao W."/>
            <person name="Li J."/>
            <person name="Xun X."/>
            <person name="Sun Y."/>
            <person name="Guo X."/>
            <person name="Huan P."/>
            <person name="Dong B."/>
            <person name="Zhang L."/>
            <person name="Hu X."/>
            <person name="Sun X."/>
            <person name="Wang J."/>
            <person name="Zhao C."/>
            <person name="Wang Y."/>
            <person name="Wang D."/>
            <person name="Huang X."/>
            <person name="Wang R."/>
            <person name="Lv J."/>
            <person name="Li Y."/>
            <person name="Zhang Z."/>
            <person name="Liu B."/>
            <person name="Lu W."/>
            <person name="Hui Y."/>
            <person name="Liang J."/>
            <person name="Zhou Z."/>
            <person name="Hou R."/>
            <person name="Li X."/>
            <person name="Liu Y."/>
            <person name="Li H."/>
            <person name="Ning X."/>
            <person name="Lin Y."/>
            <person name="Zhao L."/>
            <person name="Xing Q."/>
            <person name="Dou J."/>
            <person name="Li Y."/>
            <person name="Mao J."/>
            <person name="Guo H."/>
            <person name="Dou H."/>
            <person name="Li T."/>
            <person name="Mu C."/>
            <person name="Jiang W."/>
            <person name="Fu Q."/>
            <person name="Fu X."/>
            <person name="Miao Y."/>
            <person name="Liu J."/>
            <person name="Yu Q."/>
            <person name="Li R."/>
            <person name="Liao H."/>
            <person name="Li X."/>
            <person name="Kong Y."/>
            <person name="Jiang Z."/>
            <person name="Chourrout D."/>
            <person name="Li R."/>
            <person name="Bao Z."/>
        </authorList>
    </citation>
    <scope>NUCLEOTIDE SEQUENCE [LARGE SCALE GENOMIC DNA]</scope>
    <source>
        <strain evidence="4 5">PY_sf001</strain>
    </source>
</reference>
<evidence type="ECO:0000313" key="5">
    <source>
        <dbReference type="Proteomes" id="UP000242188"/>
    </source>
</evidence>
<dbReference type="PANTHER" id="PTHR24198:SF165">
    <property type="entry name" value="ANKYRIN REPEAT-CONTAINING PROTEIN-RELATED"/>
    <property type="match status" value="1"/>
</dbReference>
<accession>A0A210PL81</accession>
<evidence type="ECO:0000256" key="3">
    <source>
        <dbReference type="PROSITE-ProRule" id="PRU00023"/>
    </source>
</evidence>
<dbReference type="Gene3D" id="1.25.40.20">
    <property type="entry name" value="Ankyrin repeat-containing domain"/>
    <property type="match status" value="1"/>
</dbReference>
<proteinExistence type="predicted"/>
<dbReference type="Pfam" id="PF12796">
    <property type="entry name" value="Ank_2"/>
    <property type="match status" value="2"/>
</dbReference>
<dbReference type="EMBL" id="NEDP02005593">
    <property type="protein sequence ID" value="OWF37227.1"/>
    <property type="molecule type" value="Genomic_DNA"/>
</dbReference>
<gene>
    <name evidence="4" type="ORF">KP79_PYT12390</name>
</gene>
<dbReference type="Proteomes" id="UP000242188">
    <property type="component" value="Unassembled WGS sequence"/>
</dbReference>
<dbReference type="Pfam" id="PF00023">
    <property type="entry name" value="Ank"/>
    <property type="match status" value="1"/>
</dbReference>
<evidence type="ECO:0000313" key="4">
    <source>
        <dbReference type="EMBL" id="OWF37227.1"/>
    </source>
</evidence>
<evidence type="ECO:0000256" key="1">
    <source>
        <dbReference type="ARBA" id="ARBA00022737"/>
    </source>
</evidence>
<feature type="repeat" description="ANK" evidence="3">
    <location>
        <begin position="244"/>
        <end position="276"/>
    </location>
</feature>
<dbReference type="OrthoDB" id="194358at2759"/>
<comment type="caution">
    <text evidence="4">The sequence shown here is derived from an EMBL/GenBank/DDBJ whole genome shotgun (WGS) entry which is preliminary data.</text>
</comment>
<keyword evidence="5" id="KW-1185">Reference proteome</keyword>